<sequence>MTPKAKIAILISGRGSNMAALIYAAKAESCPYEVVLVASNAASARGLELAEAEDIATFSHPHKGLSREDHDEIMHQAVINSGAEYIVLAGYMRILSDAFVSKWQDRMLNIHPSLLPKYKGLDTYARAIEAGDKVAGCSVHLVTPELDDGPVLAQTEVAILPGDNADRLASRVLIAEHQLYPNTLAKYVTREADPDWILEQVRRRALALTETHERMSFGSPGWRVGSEKTGKYFAYFTQKLHGEASVGLLVKTTGFDEQSALLEADPELYYLPKFYGKGGWIAIRLDIGRTDWDHVGDWLAKSWRMVAPKRLTKIIDIADQF</sequence>
<feature type="active site" description="Proton donor" evidence="4">
    <location>
        <position position="111"/>
    </location>
</feature>
<dbReference type="Gene3D" id="3.90.1150.30">
    <property type="match status" value="1"/>
</dbReference>
<dbReference type="PANTHER" id="PTHR43369:SF2">
    <property type="entry name" value="PHOSPHORIBOSYLGLYCINAMIDE FORMYLTRANSFERASE"/>
    <property type="match status" value="1"/>
</dbReference>
<dbReference type="CDD" id="cd08645">
    <property type="entry name" value="FMT_core_GART"/>
    <property type="match status" value="1"/>
</dbReference>
<dbReference type="GO" id="GO:0006189">
    <property type="term" value="P:'de novo' IMP biosynthetic process"/>
    <property type="evidence" value="ECO:0007669"/>
    <property type="project" value="UniProtKB-UniRule"/>
</dbReference>
<feature type="binding site" evidence="4">
    <location>
        <position position="109"/>
    </location>
    <ligand>
        <name>(6R)-10-formyltetrahydrofolate</name>
        <dbReference type="ChEBI" id="CHEBI:195366"/>
    </ligand>
</feature>
<reference evidence="6 7" key="1">
    <citation type="submission" date="2020-04" db="EMBL/GenBank/DDBJ databases">
        <title>Genome sequence for Sphingorhabdus sp. strain M1.</title>
        <authorList>
            <person name="Park S.-J."/>
        </authorList>
    </citation>
    <scope>NUCLEOTIDE SEQUENCE [LARGE SCALE GENOMIC DNA]</scope>
    <source>
        <strain evidence="6 7">JK6</strain>
    </source>
</reference>
<comment type="catalytic activity">
    <reaction evidence="4">
        <text>N(1)-(5-phospho-beta-D-ribosyl)glycinamide + (6R)-10-formyltetrahydrofolate = N(2)-formyl-N(1)-(5-phospho-beta-D-ribosyl)glycinamide + (6S)-5,6,7,8-tetrahydrofolate + H(+)</text>
        <dbReference type="Rhea" id="RHEA:15053"/>
        <dbReference type="ChEBI" id="CHEBI:15378"/>
        <dbReference type="ChEBI" id="CHEBI:57453"/>
        <dbReference type="ChEBI" id="CHEBI:143788"/>
        <dbReference type="ChEBI" id="CHEBI:147286"/>
        <dbReference type="ChEBI" id="CHEBI:195366"/>
        <dbReference type="EC" id="2.1.2.2"/>
    </reaction>
</comment>
<protein>
    <recommendedName>
        <fullName evidence="4">Phosphoribosylglycinamide formyltransferase</fullName>
        <ecNumber evidence="4">2.1.2.2</ecNumber>
    </recommendedName>
    <alternativeName>
        <fullName evidence="4">5'-phosphoribosylglycinamide transformylase</fullName>
    </alternativeName>
    <alternativeName>
        <fullName evidence="4">GAR transformylase</fullName>
        <shortName evidence="4">GART</shortName>
    </alternativeName>
</protein>
<dbReference type="UniPathway" id="UPA00074">
    <property type="reaction ID" value="UER00126"/>
</dbReference>
<evidence type="ECO:0000313" key="6">
    <source>
        <dbReference type="EMBL" id="QJB70551.1"/>
    </source>
</evidence>
<dbReference type="Pfam" id="PF00551">
    <property type="entry name" value="Formyl_trans_N"/>
    <property type="match status" value="1"/>
</dbReference>
<dbReference type="NCBIfam" id="TIGR00639">
    <property type="entry name" value="PurN"/>
    <property type="match status" value="1"/>
</dbReference>
<gene>
    <name evidence="4" type="primary">purN</name>
    <name evidence="6" type="ORF">HF685_15870</name>
</gene>
<dbReference type="InterPro" id="IPR004607">
    <property type="entry name" value="GART"/>
</dbReference>
<keyword evidence="2 4" id="KW-0808">Transferase</keyword>
<dbReference type="RefSeq" id="WP_168820986.1">
    <property type="nucleotide sequence ID" value="NZ_CP051217.1"/>
</dbReference>
<dbReference type="InterPro" id="IPR038056">
    <property type="entry name" value="YjbR-like_sf"/>
</dbReference>
<evidence type="ECO:0000256" key="1">
    <source>
        <dbReference type="ARBA" id="ARBA00005054"/>
    </source>
</evidence>
<evidence type="ECO:0000256" key="3">
    <source>
        <dbReference type="ARBA" id="ARBA00022755"/>
    </source>
</evidence>
<name>A0A6H2DS11_9SPHN</name>
<dbReference type="SUPFAM" id="SSF142906">
    <property type="entry name" value="YjbR-like"/>
    <property type="match status" value="1"/>
</dbReference>
<keyword evidence="3 4" id="KW-0658">Purine biosynthesis</keyword>
<dbReference type="KEGG" id="phao:HF685_15870"/>
<dbReference type="GO" id="GO:0005829">
    <property type="term" value="C:cytosol"/>
    <property type="evidence" value="ECO:0007669"/>
    <property type="project" value="TreeGrafter"/>
</dbReference>
<dbReference type="AlphaFoldDB" id="A0A6H2DS11"/>
<evidence type="ECO:0000256" key="4">
    <source>
        <dbReference type="HAMAP-Rule" id="MF_01930"/>
    </source>
</evidence>
<dbReference type="EC" id="2.1.2.2" evidence="4"/>
<evidence type="ECO:0000259" key="5">
    <source>
        <dbReference type="Pfam" id="PF00551"/>
    </source>
</evidence>
<dbReference type="EMBL" id="CP051217">
    <property type="protein sequence ID" value="QJB70551.1"/>
    <property type="molecule type" value="Genomic_DNA"/>
</dbReference>
<proteinExistence type="inferred from homology"/>
<dbReference type="PANTHER" id="PTHR43369">
    <property type="entry name" value="PHOSPHORIBOSYLGLYCINAMIDE FORMYLTRANSFERASE"/>
    <property type="match status" value="1"/>
</dbReference>
<dbReference type="InterPro" id="IPR058532">
    <property type="entry name" value="YjbR/MT2646/Rv2570-like"/>
</dbReference>
<feature type="domain" description="Formyl transferase N-terminal" evidence="5">
    <location>
        <begin position="6"/>
        <end position="184"/>
    </location>
</feature>
<dbReference type="GO" id="GO:0004644">
    <property type="term" value="F:phosphoribosylglycinamide formyltransferase activity"/>
    <property type="evidence" value="ECO:0007669"/>
    <property type="project" value="UniProtKB-UniRule"/>
</dbReference>
<dbReference type="HAMAP" id="MF_01930">
    <property type="entry name" value="PurN"/>
    <property type="match status" value="1"/>
</dbReference>
<evidence type="ECO:0000313" key="7">
    <source>
        <dbReference type="Proteomes" id="UP000501600"/>
    </source>
</evidence>
<dbReference type="SUPFAM" id="SSF53328">
    <property type="entry name" value="Formyltransferase"/>
    <property type="match status" value="1"/>
</dbReference>
<keyword evidence="7" id="KW-1185">Reference proteome</keyword>
<evidence type="ECO:0000256" key="2">
    <source>
        <dbReference type="ARBA" id="ARBA00022679"/>
    </source>
</evidence>
<feature type="binding site" evidence="4">
    <location>
        <begin position="15"/>
        <end position="17"/>
    </location>
    <ligand>
        <name>N(1)-(5-phospho-beta-D-ribosyl)glycinamide</name>
        <dbReference type="ChEBI" id="CHEBI:143788"/>
    </ligand>
</feature>
<feature type="site" description="Raises pKa of active site His" evidence="4">
    <location>
        <position position="147"/>
    </location>
</feature>
<dbReference type="Pfam" id="PF04237">
    <property type="entry name" value="YjbR"/>
    <property type="match status" value="1"/>
</dbReference>
<dbReference type="InterPro" id="IPR036477">
    <property type="entry name" value="Formyl_transf_N_sf"/>
</dbReference>
<comment type="pathway">
    <text evidence="1 4">Purine metabolism; IMP biosynthesis via de novo pathway; N(2)-formyl-N(1)-(5-phospho-D-ribosyl)glycinamide from N(1)-(5-phospho-D-ribosyl)glycinamide (10-formyl THF route): step 1/1.</text>
</comment>
<feature type="binding site" evidence="4">
    <location>
        <position position="67"/>
    </location>
    <ligand>
        <name>(6R)-10-formyltetrahydrofolate</name>
        <dbReference type="ChEBI" id="CHEBI:195366"/>
    </ligand>
</feature>
<comment type="function">
    <text evidence="4">Catalyzes the transfer of a formyl group from 10-formyltetrahydrofolate to 5-phospho-ribosyl-glycinamide (GAR), producing 5-phospho-ribosyl-N-formylglycinamide (FGAR) and tetrahydrofolate.</text>
</comment>
<accession>A0A6H2DS11</accession>
<organism evidence="6 7">
    <name type="scientific">Parasphingorhabdus halotolerans</name>
    <dbReference type="NCBI Taxonomy" id="2725558"/>
    <lineage>
        <taxon>Bacteria</taxon>
        <taxon>Pseudomonadati</taxon>
        <taxon>Pseudomonadota</taxon>
        <taxon>Alphaproteobacteria</taxon>
        <taxon>Sphingomonadales</taxon>
        <taxon>Sphingomonadaceae</taxon>
        <taxon>Parasphingorhabdus</taxon>
    </lineage>
</organism>
<comment type="similarity">
    <text evidence="4">Belongs to the GART family.</text>
</comment>
<feature type="binding site" evidence="4">
    <location>
        <begin position="92"/>
        <end position="95"/>
    </location>
    <ligand>
        <name>(6R)-10-formyltetrahydrofolate</name>
        <dbReference type="ChEBI" id="CHEBI:195366"/>
    </ligand>
</feature>
<dbReference type="Gene3D" id="3.40.50.170">
    <property type="entry name" value="Formyl transferase, N-terminal domain"/>
    <property type="match status" value="1"/>
</dbReference>
<dbReference type="Proteomes" id="UP000501600">
    <property type="component" value="Chromosome"/>
</dbReference>
<dbReference type="InterPro" id="IPR002376">
    <property type="entry name" value="Formyl_transf_N"/>
</dbReference>